<dbReference type="RefSeq" id="WP_324277997.1">
    <property type="nucleotide sequence ID" value="NZ_CP141261.1"/>
</dbReference>
<dbReference type="InterPro" id="IPR023753">
    <property type="entry name" value="FAD/NAD-binding_dom"/>
</dbReference>
<keyword evidence="1" id="KW-0285">Flavoprotein</keyword>
<dbReference type="Proteomes" id="UP001324287">
    <property type="component" value="Chromosome"/>
</dbReference>
<name>A0ABZ1BBH3_9ACTN</name>
<sequence length="131" mass="13459">MLARCEVVDGGGEGQLSRLTLRNRDSGERRQLAAAALFVLIGAEPHTGWLADSVALDDRGFVLTGRDLSGSGDPAGRPGSGSPLPLETSMPGVFAAGDVRHGSVKRVAAAAGEGATAIHVVHEYLTDAADR</sequence>
<dbReference type="EMBL" id="CP141261">
    <property type="protein sequence ID" value="WRL66685.1"/>
    <property type="molecule type" value="Genomic_DNA"/>
</dbReference>
<reference evidence="6 7" key="1">
    <citation type="submission" date="2023-12" db="EMBL/GenBank/DDBJ databases">
        <title>Blastococcus brunescens sp. nov., an actonobacterium isolated from sandstone collected in sahara desert.</title>
        <authorList>
            <person name="Gtari M."/>
            <person name="Ghodhbane F."/>
        </authorList>
    </citation>
    <scope>NUCLEOTIDE SEQUENCE [LARGE SCALE GENOMIC DNA]</scope>
    <source>
        <strain evidence="6 7">BMG 8361</strain>
    </source>
</reference>
<dbReference type="InterPro" id="IPR050097">
    <property type="entry name" value="Ferredoxin-NADP_redctase_2"/>
</dbReference>
<dbReference type="SUPFAM" id="SSF51905">
    <property type="entry name" value="FAD/NAD(P)-binding domain"/>
    <property type="match status" value="1"/>
</dbReference>
<dbReference type="Gene3D" id="3.50.50.60">
    <property type="entry name" value="FAD/NAD(P)-binding domain"/>
    <property type="match status" value="2"/>
</dbReference>
<feature type="domain" description="FAD/NAD(P)-binding" evidence="5">
    <location>
        <begin position="26"/>
        <end position="114"/>
    </location>
</feature>
<dbReference type="InterPro" id="IPR036188">
    <property type="entry name" value="FAD/NAD-bd_sf"/>
</dbReference>
<dbReference type="Pfam" id="PF07992">
    <property type="entry name" value="Pyr_redox_2"/>
    <property type="match status" value="1"/>
</dbReference>
<evidence type="ECO:0000256" key="1">
    <source>
        <dbReference type="ARBA" id="ARBA00022630"/>
    </source>
</evidence>
<feature type="region of interest" description="Disordered" evidence="4">
    <location>
        <begin position="66"/>
        <end position="89"/>
    </location>
</feature>
<evidence type="ECO:0000256" key="2">
    <source>
        <dbReference type="ARBA" id="ARBA00023002"/>
    </source>
</evidence>
<evidence type="ECO:0000313" key="6">
    <source>
        <dbReference type="EMBL" id="WRL66685.1"/>
    </source>
</evidence>
<protein>
    <submittedName>
        <fullName evidence="6">FAD-dependent oxidoreductase</fullName>
    </submittedName>
</protein>
<proteinExistence type="predicted"/>
<evidence type="ECO:0000256" key="3">
    <source>
        <dbReference type="ARBA" id="ARBA00048132"/>
    </source>
</evidence>
<dbReference type="PANTHER" id="PTHR48105">
    <property type="entry name" value="THIOREDOXIN REDUCTASE 1-RELATED-RELATED"/>
    <property type="match status" value="1"/>
</dbReference>
<evidence type="ECO:0000259" key="5">
    <source>
        <dbReference type="Pfam" id="PF07992"/>
    </source>
</evidence>
<keyword evidence="7" id="KW-1185">Reference proteome</keyword>
<organism evidence="6 7">
    <name type="scientific">Blastococcus brunescens</name>
    <dbReference type="NCBI Taxonomy" id="1564165"/>
    <lineage>
        <taxon>Bacteria</taxon>
        <taxon>Bacillati</taxon>
        <taxon>Actinomycetota</taxon>
        <taxon>Actinomycetes</taxon>
        <taxon>Geodermatophilales</taxon>
        <taxon>Geodermatophilaceae</taxon>
        <taxon>Blastococcus</taxon>
    </lineage>
</organism>
<evidence type="ECO:0000256" key="4">
    <source>
        <dbReference type="SAM" id="MobiDB-lite"/>
    </source>
</evidence>
<accession>A0ABZ1BBH3</accession>
<keyword evidence="2" id="KW-0560">Oxidoreductase</keyword>
<comment type="catalytic activity">
    <reaction evidence="3">
        <text>[thioredoxin]-dithiol + NADP(+) = [thioredoxin]-disulfide + NADPH + H(+)</text>
        <dbReference type="Rhea" id="RHEA:20345"/>
        <dbReference type="Rhea" id="RHEA-COMP:10698"/>
        <dbReference type="Rhea" id="RHEA-COMP:10700"/>
        <dbReference type="ChEBI" id="CHEBI:15378"/>
        <dbReference type="ChEBI" id="CHEBI:29950"/>
        <dbReference type="ChEBI" id="CHEBI:50058"/>
        <dbReference type="ChEBI" id="CHEBI:57783"/>
        <dbReference type="ChEBI" id="CHEBI:58349"/>
        <dbReference type="EC" id="1.8.1.9"/>
    </reaction>
</comment>
<evidence type="ECO:0000313" key="7">
    <source>
        <dbReference type="Proteomes" id="UP001324287"/>
    </source>
</evidence>
<gene>
    <name evidence="6" type="ORF">U6N30_15605</name>
</gene>